<comment type="caution">
    <text evidence="1">The sequence shown here is derived from an EMBL/GenBank/DDBJ whole genome shotgun (WGS) entry which is preliminary data.</text>
</comment>
<name>J9CZT0_9ZZZZ</name>
<accession>J9CZT0</accession>
<evidence type="ECO:0000313" key="1">
    <source>
        <dbReference type="EMBL" id="EJX05796.1"/>
    </source>
</evidence>
<reference evidence="1" key="1">
    <citation type="journal article" date="2012" name="PLoS ONE">
        <title>Gene sets for utilization of primary and secondary nutrition supplies in the distal gut of endangered iberian lynx.</title>
        <authorList>
            <person name="Alcaide M."/>
            <person name="Messina E."/>
            <person name="Richter M."/>
            <person name="Bargiela R."/>
            <person name="Peplies J."/>
            <person name="Huws S.A."/>
            <person name="Newbold C.J."/>
            <person name="Golyshin P.N."/>
            <person name="Simon M.A."/>
            <person name="Lopez G."/>
            <person name="Yakimov M.M."/>
            <person name="Ferrer M."/>
        </authorList>
    </citation>
    <scope>NUCLEOTIDE SEQUENCE</scope>
</reference>
<protein>
    <submittedName>
        <fullName evidence="1">Uncharacterized protein</fullName>
    </submittedName>
</protein>
<dbReference type="AlphaFoldDB" id="J9CZT0"/>
<sequence length="92" mass="10376">MANLKNGAIRVMVIDKCLSDKNNQYSTQNIMDACNEVLKAKGEPLVTSLNTIRYDMRTINEKWYAQGGEIIEVKKGDSNTIAIKSRFLHLPC</sequence>
<proteinExistence type="predicted"/>
<organism evidence="1">
    <name type="scientific">gut metagenome</name>
    <dbReference type="NCBI Taxonomy" id="749906"/>
    <lineage>
        <taxon>unclassified sequences</taxon>
        <taxon>metagenomes</taxon>
        <taxon>organismal metagenomes</taxon>
    </lineage>
</organism>
<gene>
    <name evidence="1" type="ORF">EVA_06097</name>
</gene>
<dbReference type="EMBL" id="AMCI01001360">
    <property type="protein sequence ID" value="EJX05796.1"/>
    <property type="molecule type" value="Genomic_DNA"/>
</dbReference>